<protein>
    <submittedName>
        <fullName evidence="5">Phosphatidylserine decarboxylase</fullName>
    </submittedName>
</protein>
<dbReference type="GO" id="GO:0004609">
    <property type="term" value="F:phosphatidylserine decarboxylase activity"/>
    <property type="evidence" value="ECO:0007669"/>
    <property type="project" value="InterPro"/>
</dbReference>
<keyword evidence="4" id="KW-0670">Pyruvate</keyword>
<accession>A0A8J7MD60</accession>
<dbReference type="RefSeq" id="WP_200311586.1">
    <property type="nucleotide sequence ID" value="NZ_JAENIM010000039.1"/>
</dbReference>
<dbReference type="EMBL" id="JAENIM010000039">
    <property type="protein sequence ID" value="MBK1791589.1"/>
    <property type="molecule type" value="Genomic_DNA"/>
</dbReference>
<keyword evidence="1" id="KW-0210">Decarboxylase</keyword>
<keyword evidence="2" id="KW-0865">Zymogen</keyword>
<dbReference type="Proteomes" id="UP000624703">
    <property type="component" value="Unassembled WGS sequence"/>
</dbReference>
<proteinExistence type="predicted"/>
<evidence type="ECO:0000256" key="4">
    <source>
        <dbReference type="ARBA" id="ARBA00023317"/>
    </source>
</evidence>
<dbReference type="Pfam" id="PF02666">
    <property type="entry name" value="PS_Dcarbxylase"/>
    <property type="match status" value="1"/>
</dbReference>
<sequence>MDSIKFYNRYTDQLEDEQVYGEGFLRWIYGNPLGLLTLHMLVKRACFSKLYGKLMDKPSSREKIAPFIEQYGLDVNDFLDAPDSYEHFNAFFYRKLKPEARPIADSEVVFPADGRHLAFQDASQIEGVFVKGQKFDLARLLGSDELGEKYAGGSVILSRLCPVDYHRFHFPVAGVAGEAKLINGDYFSVSPIALGRRLGYLWENKRVLTEVQTENLGKVLILEVGATCVGTIHQTYKPGPVEKGQEKGYFAFGGSTTMTFFEPGKIQLASDLSHHSSDQVEVYAKVGDLLAYANL</sequence>
<keyword evidence="6" id="KW-1185">Reference proteome</keyword>
<organism evidence="5 6">
    <name type="scientific">Persicirhabdus sediminis</name>
    <dbReference type="NCBI Taxonomy" id="454144"/>
    <lineage>
        <taxon>Bacteria</taxon>
        <taxon>Pseudomonadati</taxon>
        <taxon>Verrucomicrobiota</taxon>
        <taxon>Verrucomicrobiia</taxon>
        <taxon>Verrucomicrobiales</taxon>
        <taxon>Verrucomicrobiaceae</taxon>
        <taxon>Persicirhabdus</taxon>
    </lineage>
</organism>
<dbReference type="PANTHER" id="PTHR10067">
    <property type="entry name" value="PHOSPHATIDYLSERINE DECARBOXYLASE"/>
    <property type="match status" value="1"/>
</dbReference>
<evidence type="ECO:0000256" key="3">
    <source>
        <dbReference type="ARBA" id="ARBA00023239"/>
    </source>
</evidence>
<evidence type="ECO:0000256" key="2">
    <source>
        <dbReference type="ARBA" id="ARBA00023145"/>
    </source>
</evidence>
<reference evidence="5" key="1">
    <citation type="submission" date="2021-01" db="EMBL/GenBank/DDBJ databases">
        <title>Modified the classification status of verrucomicrobia.</title>
        <authorList>
            <person name="Feng X."/>
        </authorList>
    </citation>
    <scope>NUCLEOTIDE SEQUENCE</scope>
    <source>
        <strain evidence="5">_KCTC 22039</strain>
    </source>
</reference>
<dbReference type="PANTHER" id="PTHR10067:SF17">
    <property type="entry name" value="PHOSPHATIDYLSERINE DECARBOXYLASE PROENZYME 2"/>
    <property type="match status" value="1"/>
</dbReference>
<keyword evidence="3" id="KW-0456">Lyase</keyword>
<name>A0A8J7MD60_9BACT</name>
<evidence type="ECO:0000313" key="6">
    <source>
        <dbReference type="Proteomes" id="UP000624703"/>
    </source>
</evidence>
<dbReference type="AlphaFoldDB" id="A0A8J7MD60"/>
<gene>
    <name evidence="5" type="ORF">JIN82_10540</name>
</gene>
<evidence type="ECO:0000256" key="1">
    <source>
        <dbReference type="ARBA" id="ARBA00022793"/>
    </source>
</evidence>
<dbReference type="InterPro" id="IPR003817">
    <property type="entry name" value="PS_Dcarbxylase"/>
</dbReference>
<dbReference type="GO" id="GO:0008654">
    <property type="term" value="P:phospholipid biosynthetic process"/>
    <property type="evidence" value="ECO:0007669"/>
    <property type="project" value="InterPro"/>
</dbReference>
<evidence type="ECO:0000313" key="5">
    <source>
        <dbReference type="EMBL" id="MBK1791589.1"/>
    </source>
</evidence>
<comment type="caution">
    <text evidence="5">The sequence shown here is derived from an EMBL/GenBank/DDBJ whole genome shotgun (WGS) entry which is preliminary data.</text>
</comment>